<evidence type="ECO:0000256" key="1">
    <source>
        <dbReference type="ARBA" id="ARBA00004123"/>
    </source>
</evidence>
<dbReference type="PANTHER" id="PTHR12221:SF6">
    <property type="entry name" value="PESCADILLO HOMOLOG"/>
    <property type="match status" value="1"/>
</dbReference>
<protein>
    <recommendedName>
        <fullName evidence="3">Pescadillo homolog</fullName>
    </recommendedName>
</protein>
<dbReference type="GO" id="GO:0070545">
    <property type="term" value="C:PeBoW complex"/>
    <property type="evidence" value="ECO:0007669"/>
    <property type="project" value="TreeGrafter"/>
</dbReference>
<dbReference type="InterPro" id="IPR010613">
    <property type="entry name" value="PES"/>
</dbReference>
<organism evidence="2">
    <name type="scientific">Arion vulgaris</name>
    <dbReference type="NCBI Taxonomy" id="1028688"/>
    <lineage>
        <taxon>Eukaryota</taxon>
        <taxon>Metazoa</taxon>
        <taxon>Spiralia</taxon>
        <taxon>Lophotrochozoa</taxon>
        <taxon>Mollusca</taxon>
        <taxon>Gastropoda</taxon>
        <taxon>Heterobranchia</taxon>
        <taxon>Euthyneura</taxon>
        <taxon>Panpulmonata</taxon>
        <taxon>Eupulmonata</taxon>
        <taxon>Stylommatophora</taxon>
        <taxon>Helicina</taxon>
        <taxon>Arionoidea</taxon>
        <taxon>Arionidae</taxon>
        <taxon>Arion</taxon>
    </lineage>
</organism>
<dbReference type="PANTHER" id="PTHR12221">
    <property type="entry name" value="PESCADILLO - RELATED"/>
    <property type="match status" value="1"/>
</dbReference>
<dbReference type="Pfam" id="PF06732">
    <property type="entry name" value="Pescadillo_N"/>
    <property type="match status" value="1"/>
</dbReference>
<sequence>MGGTKKRKFERGAATAFLSRNKALKKLQLSLPDFRALCIFKGIYPVEPLHKKKVNKGSTAAKTYYNLKDIQFLSHDQLVAKFREKKAICQAVKKSCC</sequence>
<proteinExistence type="predicted"/>
<gene>
    <name evidence="2" type="primary">ORF183109</name>
</gene>
<evidence type="ECO:0000313" key="2">
    <source>
        <dbReference type="EMBL" id="CEK91470.1"/>
    </source>
</evidence>
<dbReference type="GO" id="GO:0003723">
    <property type="term" value="F:RNA binding"/>
    <property type="evidence" value="ECO:0007669"/>
    <property type="project" value="TreeGrafter"/>
</dbReference>
<name>A0A0B7BH70_9EUPU</name>
<dbReference type="GO" id="GO:0000463">
    <property type="term" value="P:maturation of LSU-rRNA from tricistronic rRNA transcript (SSU-rRNA, 5.8S rRNA, LSU-rRNA)"/>
    <property type="evidence" value="ECO:0007669"/>
    <property type="project" value="TreeGrafter"/>
</dbReference>
<dbReference type="AlphaFoldDB" id="A0A0B7BH70"/>
<dbReference type="EMBL" id="HACG01044605">
    <property type="protein sequence ID" value="CEK91470.1"/>
    <property type="molecule type" value="Transcribed_RNA"/>
</dbReference>
<accession>A0A0B7BH70</accession>
<comment type="subcellular location">
    <subcellularLocation>
        <location evidence="1">Nucleus</location>
    </subcellularLocation>
</comment>
<evidence type="ECO:0008006" key="3">
    <source>
        <dbReference type="Google" id="ProtNLM"/>
    </source>
</evidence>
<reference evidence="2" key="1">
    <citation type="submission" date="2014-12" db="EMBL/GenBank/DDBJ databases">
        <title>Insight into the proteome of Arion vulgaris.</title>
        <authorList>
            <person name="Aradska J."/>
            <person name="Bulat T."/>
            <person name="Smidak R."/>
            <person name="Sarate P."/>
            <person name="Gangsoo J."/>
            <person name="Sialana F."/>
            <person name="Bilban M."/>
            <person name="Lubec G."/>
        </authorList>
    </citation>
    <scope>NUCLEOTIDE SEQUENCE</scope>
    <source>
        <tissue evidence="2">Skin</tissue>
    </source>
</reference>